<evidence type="ECO:0000313" key="2">
    <source>
        <dbReference type="Proteomes" id="UP000784294"/>
    </source>
</evidence>
<proteinExistence type="predicted"/>
<gene>
    <name evidence="1" type="ORF">PXEA_LOCUS27653</name>
</gene>
<accession>A0A448XDG0</accession>
<keyword evidence="2" id="KW-1185">Reference proteome</keyword>
<evidence type="ECO:0000313" key="1">
    <source>
        <dbReference type="EMBL" id="VEL34213.1"/>
    </source>
</evidence>
<sequence length="127" mass="14457">MLCRFSSPSFRYSSSTCSAFSHLLPTLFAFFPPSPSSYLRPVPFYSPARCLLLPSLSYHFSVHTPWRRVVDETGMDLLGLHKSPKPAKLKSTISRYLFSTPKEDILLVFNTTDLPILFTLPFTLKVH</sequence>
<dbReference type="EMBL" id="CAAALY010247210">
    <property type="protein sequence ID" value="VEL34213.1"/>
    <property type="molecule type" value="Genomic_DNA"/>
</dbReference>
<comment type="caution">
    <text evidence="1">The sequence shown here is derived from an EMBL/GenBank/DDBJ whole genome shotgun (WGS) entry which is preliminary data.</text>
</comment>
<dbReference type="Proteomes" id="UP000784294">
    <property type="component" value="Unassembled WGS sequence"/>
</dbReference>
<protein>
    <submittedName>
        <fullName evidence="1">Uncharacterized protein</fullName>
    </submittedName>
</protein>
<name>A0A448XDG0_9PLAT</name>
<organism evidence="1 2">
    <name type="scientific">Protopolystoma xenopodis</name>
    <dbReference type="NCBI Taxonomy" id="117903"/>
    <lineage>
        <taxon>Eukaryota</taxon>
        <taxon>Metazoa</taxon>
        <taxon>Spiralia</taxon>
        <taxon>Lophotrochozoa</taxon>
        <taxon>Platyhelminthes</taxon>
        <taxon>Monogenea</taxon>
        <taxon>Polyopisthocotylea</taxon>
        <taxon>Polystomatidea</taxon>
        <taxon>Polystomatidae</taxon>
        <taxon>Protopolystoma</taxon>
    </lineage>
</organism>
<dbReference type="AlphaFoldDB" id="A0A448XDG0"/>
<reference evidence="1" key="1">
    <citation type="submission" date="2018-11" db="EMBL/GenBank/DDBJ databases">
        <authorList>
            <consortium name="Pathogen Informatics"/>
        </authorList>
    </citation>
    <scope>NUCLEOTIDE SEQUENCE</scope>
</reference>